<evidence type="ECO:0000313" key="1">
    <source>
        <dbReference type="EMBL" id="MUI36766.1"/>
    </source>
</evidence>
<evidence type="ECO:0000313" key="2">
    <source>
        <dbReference type="Proteomes" id="UP000433532"/>
    </source>
</evidence>
<comment type="caution">
    <text evidence="1">The sequence shown here is derived from an EMBL/GenBank/DDBJ whole genome shotgun (WGS) entry which is preliminary data.</text>
</comment>
<dbReference type="Proteomes" id="UP000433532">
    <property type="component" value="Unassembled WGS sequence"/>
</dbReference>
<proteinExistence type="predicted"/>
<dbReference type="Pfam" id="PF20375">
    <property type="entry name" value="DUF6670"/>
    <property type="match status" value="1"/>
</dbReference>
<dbReference type="InterPro" id="IPR046611">
    <property type="entry name" value="DUF6670"/>
</dbReference>
<reference evidence="1 2" key="1">
    <citation type="submission" date="2019-11" db="EMBL/GenBank/DDBJ databases">
        <title>Genomes of ocular Pseudomonas aeruginosa isolates.</title>
        <authorList>
            <person name="Khan M."/>
            <person name="Rice S.A."/>
            <person name="Willcox M.D.P."/>
            <person name="Stapleton F."/>
        </authorList>
    </citation>
    <scope>NUCLEOTIDE SEQUENCE [LARGE SCALE GENOMIC DNA]</scope>
    <source>
        <strain evidence="1 2">PA221</strain>
    </source>
</reference>
<name>A0A509JD29_PSEAI</name>
<gene>
    <name evidence="1" type="ORF">GNQ48_17310</name>
</gene>
<dbReference type="SUPFAM" id="SSF159245">
    <property type="entry name" value="AttH-like"/>
    <property type="match status" value="1"/>
</dbReference>
<sequence>MRLPKPLLDFIDHSLALSGRPFEPDTSLAPPHGRYATVHYGIMLPGLPAPHHFLNLVAVIGQPKTRLFANPHLIRTTARDTANLLVGTATGTPEHFRGYSIGQDCTFAADGSSLRFADDLVLEGRYPDFSARREGHAFNLQLTLKATDKVANFASLIGGLYDHWSVLCQYRGHLERNGERSEIAGLCTFEYARAVNVNLPFRFFTYQILNLDARTQVLLVEVLGPLGLEAQRRVYLRSLDDHGGVYLRGFDFSVQRFAPTPVTTPNGTRMRLPQEFTWRVEDDDGNELITIRGDANGDFQYGLAAGYVGSYRYEGRFRGQPVSGTGYIEYIDLR</sequence>
<accession>A0A509JD29</accession>
<dbReference type="EMBL" id="WOAD01000014">
    <property type="protein sequence ID" value="MUI36766.1"/>
    <property type="molecule type" value="Genomic_DNA"/>
</dbReference>
<organism evidence="1 2">
    <name type="scientific">Pseudomonas aeruginosa</name>
    <dbReference type="NCBI Taxonomy" id="287"/>
    <lineage>
        <taxon>Bacteria</taxon>
        <taxon>Pseudomonadati</taxon>
        <taxon>Pseudomonadota</taxon>
        <taxon>Gammaproteobacteria</taxon>
        <taxon>Pseudomonadales</taxon>
        <taxon>Pseudomonadaceae</taxon>
        <taxon>Pseudomonas</taxon>
    </lineage>
</organism>
<protein>
    <submittedName>
        <fullName evidence="1">Uncharacterized protein</fullName>
    </submittedName>
</protein>
<dbReference type="AlphaFoldDB" id="A0A509JD29"/>
<dbReference type="RefSeq" id="WP_021264446.1">
    <property type="nucleotide sequence ID" value="NZ_BSAL01000009.1"/>
</dbReference>